<dbReference type="PANTHER" id="PTHR45774:SF3">
    <property type="entry name" value="BTB (POZ) DOMAIN-CONTAINING 2B-RELATED"/>
    <property type="match status" value="1"/>
</dbReference>
<dbReference type="InterPro" id="IPR000210">
    <property type="entry name" value="BTB/POZ_dom"/>
</dbReference>
<dbReference type="InterPro" id="IPR011333">
    <property type="entry name" value="SKP1/BTB/POZ_sf"/>
</dbReference>
<dbReference type="Pfam" id="PF00651">
    <property type="entry name" value="BTB"/>
    <property type="match status" value="1"/>
</dbReference>
<dbReference type="CDD" id="cd18186">
    <property type="entry name" value="BTB_POZ_ZBTB_KLHL-like"/>
    <property type="match status" value="1"/>
</dbReference>
<sequence length="664" mass="77830">MAFKFFDKLSQDFAKLLNDKKEYNVVIEVDKEENMKSFTTHSVVLRYRLPYFDKELENATTNENHIKTIIKPNISAQIFEIILKYIYGSIVNIEDTDTKTIYELMVNTNELELKELSVKLESYLIESKASWLKTHFSFVYHSIFDSDKFKDLKKFYNDIIVKYPNLIFESEDFTSLQEKALISILERDDLNVEEIKIWDYVIKWGIAQNPTLPADSKEWTKGNFKALKITLQQCLSLIRYFHIPASWLKTHFSFVYHSIFDSDKFKDLKKFYNDIIVKYPNLIFESEDFTSLQEKALISILERDDLNVEEIKIWDYVIKWGIAQNPTLPADSKEWTKGNFKALKITLQQCLSLIRYFHIPGEVIWKKMKPYKKIFEKQLWDDITQYFISPNEPITFLVLPARIVSNPELPSRVNEPFSTIINNEHVAELSSWIDRRPTIYSLANIPYEFQLILRGSRDGFHPKTFWNMCNEHVGTIVVAKVAGTDEIIGGYNPLAWDKLTEGGYMKTNDSFIFSLKNGNIQNSILSRVKNCNNALYNRDSNDQNIYGPEFGDCEFVMKSDASDFTQDKQYYCDNYYEKPIRTVSGEFSISDYEEENMKSFNAHSVVLHTDTKTIYELMVNANELELKEQSMKLESYLIESNASWLKTHFSLVYCSIFDVMNLKV</sequence>
<dbReference type="PANTHER" id="PTHR45774">
    <property type="entry name" value="BTB/POZ DOMAIN-CONTAINING"/>
    <property type="match status" value="1"/>
</dbReference>
<comment type="caution">
    <text evidence="3">The sequence shown here is derived from an EMBL/GenBank/DDBJ whole genome shotgun (WGS) entry which is preliminary data.</text>
</comment>
<gene>
    <name evidence="3" type="ORF">Glove_87g225</name>
</gene>
<dbReference type="InterPro" id="IPR011705">
    <property type="entry name" value="BACK"/>
</dbReference>
<dbReference type="SMART" id="SM00225">
    <property type="entry name" value="BTB"/>
    <property type="match status" value="1"/>
</dbReference>
<dbReference type="InterPro" id="IPR006571">
    <property type="entry name" value="TLDc_dom"/>
</dbReference>
<dbReference type="Pfam" id="PF07534">
    <property type="entry name" value="TLD"/>
    <property type="match status" value="1"/>
</dbReference>
<dbReference type="AlphaFoldDB" id="A0A397J6C3"/>
<dbReference type="OrthoDB" id="1022638at2759"/>
<dbReference type="Gene3D" id="1.25.40.420">
    <property type="match status" value="2"/>
</dbReference>
<evidence type="ECO:0000313" key="4">
    <source>
        <dbReference type="Proteomes" id="UP000266861"/>
    </source>
</evidence>
<dbReference type="SUPFAM" id="SSF54695">
    <property type="entry name" value="POZ domain"/>
    <property type="match status" value="1"/>
</dbReference>
<reference evidence="3 4" key="1">
    <citation type="submission" date="2018-08" db="EMBL/GenBank/DDBJ databases">
        <title>Genome and evolution of the arbuscular mycorrhizal fungus Diversispora epigaea (formerly Glomus versiforme) and its bacterial endosymbionts.</title>
        <authorList>
            <person name="Sun X."/>
            <person name="Fei Z."/>
            <person name="Harrison M."/>
        </authorList>
    </citation>
    <scope>NUCLEOTIDE SEQUENCE [LARGE SCALE GENOMIC DNA]</scope>
    <source>
        <strain evidence="3 4">IT104</strain>
    </source>
</reference>
<evidence type="ECO:0000313" key="3">
    <source>
        <dbReference type="EMBL" id="RHZ83869.1"/>
    </source>
</evidence>
<dbReference type="Proteomes" id="UP000266861">
    <property type="component" value="Unassembled WGS sequence"/>
</dbReference>
<feature type="domain" description="TLDc" evidence="2">
    <location>
        <begin position="419"/>
        <end position="598"/>
    </location>
</feature>
<dbReference type="Pfam" id="PF07707">
    <property type="entry name" value="BACK"/>
    <property type="match status" value="2"/>
</dbReference>
<accession>A0A397J6C3</accession>
<organism evidence="3 4">
    <name type="scientific">Diversispora epigaea</name>
    <dbReference type="NCBI Taxonomy" id="1348612"/>
    <lineage>
        <taxon>Eukaryota</taxon>
        <taxon>Fungi</taxon>
        <taxon>Fungi incertae sedis</taxon>
        <taxon>Mucoromycota</taxon>
        <taxon>Glomeromycotina</taxon>
        <taxon>Glomeromycetes</taxon>
        <taxon>Diversisporales</taxon>
        <taxon>Diversisporaceae</taxon>
        <taxon>Diversispora</taxon>
    </lineage>
</organism>
<proteinExistence type="predicted"/>
<protein>
    <recommendedName>
        <fullName evidence="5">TLDc domain-containing protein</fullName>
    </recommendedName>
</protein>
<dbReference type="EMBL" id="PQFF01000083">
    <property type="protein sequence ID" value="RHZ83869.1"/>
    <property type="molecule type" value="Genomic_DNA"/>
</dbReference>
<dbReference type="Gene3D" id="3.30.710.10">
    <property type="entry name" value="Potassium Channel Kv1.1, Chain A"/>
    <property type="match status" value="1"/>
</dbReference>
<evidence type="ECO:0000259" key="2">
    <source>
        <dbReference type="PROSITE" id="PS51886"/>
    </source>
</evidence>
<evidence type="ECO:0008006" key="5">
    <source>
        <dbReference type="Google" id="ProtNLM"/>
    </source>
</evidence>
<feature type="domain" description="BTB" evidence="1">
    <location>
        <begin position="23"/>
        <end position="95"/>
    </location>
</feature>
<dbReference type="PROSITE" id="PS51886">
    <property type="entry name" value="TLDC"/>
    <property type="match status" value="1"/>
</dbReference>
<name>A0A397J6C3_9GLOM</name>
<keyword evidence="4" id="KW-1185">Reference proteome</keyword>
<dbReference type="PROSITE" id="PS50097">
    <property type="entry name" value="BTB"/>
    <property type="match status" value="1"/>
</dbReference>
<evidence type="ECO:0000259" key="1">
    <source>
        <dbReference type="PROSITE" id="PS50097"/>
    </source>
</evidence>